<evidence type="ECO:0000313" key="3">
    <source>
        <dbReference type="EMBL" id="KAK7393945.1"/>
    </source>
</evidence>
<dbReference type="CDD" id="cd12148">
    <property type="entry name" value="fungal_TF_MHR"/>
    <property type="match status" value="1"/>
</dbReference>
<dbReference type="InterPro" id="IPR050613">
    <property type="entry name" value="Sec_Metabolite_Reg"/>
</dbReference>
<comment type="subcellular location">
    <subcellularLocation>
        <location evidence="1">Nucleus</location>
    </subcellularLocation>
</comment>
<dbReference type="PANTHER" id="PTHR31001:SF90">
    <property type="entry name" value="CENTROMERE DNA-BINDING PROTEIN COMPLEX CBF3 SUBUNIT B"/>
    <property type="match status" value="1"/>
</dbReference>
<evidence type="ECO:0000256" key="2">
    <source>
        <dbReference type="ARBA" id="ARBA00023242"/>
    </source>
</evidence>
<organism evidence="3 4">
    <name type="scientific">Neonectria punicea</name>
    <dbReference type="NCBI Taxonomy" id="979145"/>
    <lineage>
        <taxon>Eukaryota</taxon>
        <taxon>Fungi</taxon>
        <taxon>Dikarya</taxon>
        <taxon>Ascomycota</taxon>
        <taxon>Pezizomycotina</taxon>
        <taxon>Sordariomycetes</taxon>
        <taxon>Hypocreomycetidae</taxon>
        <taxon>Hypocreales</taxon>
        <taxon>Nectriaceae</taxon>
        <taxon>Neonectria</taxon>
    </lineage>
</organism>
<accession>A0ABR1GGE6</accession>
<evidence type="ECO:0000256" key="1">
    <source>
        <dbReference type="ARBA" id="ARBA00004123"/>
    </source>
</evidence>
<reference evidence="3 4" key="1">
    <citation type="journal article" date="2025" name="Microbiol. Resour. Announc.">
        <title>Draft genome sequences for Neonectria magnoliae and Neonectria punicea, canker pathogens of Liriodendron tulipifera and Acer saccharum in West Virginia.</title>
        <authorList>
            <person name="Petronek H.M."/>
            <person name="Kasson M.T."/>
            <person name="Metheny A.M."/>
            <person name="Stauder C.M."/>
            <person name="Lovett B."/>
            <person name="Lynch S.C."/>
            <person name="Garnas J.R."/>
            <person name="Kasson L.R."/>
            <person name="Stajich J.E."/>
        </authorList>
    </citation>
    <scope>NUCLEOTIDE SEQUENCE [LARGE SCALE GENOMIC DNA]</scope>
    <source>
        <strain evidence="3 4">NRRL 64653</strain>
    </source>
</reference>
<gene>
    <name evidence="3" type="ORF">QQX98_013274</name>
</gene>
<proteinExistence type="predicted"/>
<comment type="caution">
    <text evidence="3">The sequence shown here is derived from an EMBL/GenBank/DDBJ whole genome shotgun (WGS) entry which is preliminary data.</text>
</comment>
<name>A0ABR1GGE6_9HYPO</name>
<protein>
    <submittedName>
        <fullName evidence="3">Uncharacterized protein</fullName>
    </submittedName>
</protein>
<sequence length="263" mass="29614">MSYVLQRLKVAEIARCISDIMPRDPNDATYDMIVSLDSKLESLLQDLPDFFRIDIADSDEIGFVGQAHPYIPMQRLTVNLLINIVRCKLHFPYLSGNSNRSLHDFSRSASLKAARNILSAHRVMSTSGISHSADFMKIQGTIYHMFIGALILATDLCCNHPLGEDRERQSSELMAALKQLDDIKYHSQMAAKLLETLTQLLVKYGIWSPSTTVSTYAEGGFTADVDSFGQYQIGVQDSDSFPFDELWETFMTQPLTLDLFDII</sequence>
<evidence type="ECO:0000313" key="4">
    <source>
        <dbReference type="Proteomes" id="UP001498476"/>
    </source>
</evidence>
<dbReference type="Proteomes" id="UP001498476">
    <property type="component" value="Unassembled WGS sequence"/>
</dbReference>
<dbReference type="EMBL" id="JAZAVJ010000585">
    <property type="protein sequence ID" value="KAK7393945.1"/>
    <property type="molecule type" value="Genomic_DNA"/>
</dbReference>
<keyword evidence="2" id="KW-0539">Nucleus</keyword>
<dbReference type="PANTHER" id="PTHR31001">
    <property type="entry name" value="UNCHARACTERIZED TRANSCRIPTIONAL REGULATORY PROTEIN"/>
    <property type="match status" value="1"/>
</dbReference>
<keyword evidence="4" id="KW-1185">Reference proteome</keyword>